<accession>A0ABR3XX25</accession>
<keyword evidence="3" id="KW-0274">FAD</keyword>
<evidence type="ECO:0000313" key="8">
    <source>
        <dbReference type="Proteomes" id="UP001583177"/>
    </source>
</evidence>
<dbReference type="InterPro" id="IPR036188">
    <property type="entry name" value="FAD/NAD-bd_sf"/>
</dbReference>
<dbReference type="PANTHER" id="PTHR47178:SF5">
    <property type="entry name" value="FAD-BINDING DOMAIN-CONTAINING PROTEIN"/>
    <property type="match status" value="1"/>
</dbReference>
<evidence type="ECO:0000256" key="3">
    <source>
        <dbReference type="ARBA" id="ARBA00022827"/>
    </source>
</evidence>
<evidence type="ECO:0000256" key="1">
    <source>
        <dbReference type="ARBA" id="ARBA00001974"/>
    </source>
</evidence>
<comment type="cofactor">
    <cofactor evidence="1">
        <name>FAD</name>
        <dbReference type="ChEBI" id="CHEBI:57692"/>
    </cofactor>
</comment>
<evidence type="ECO:0000313" key="7">
    <source>
        <dbReference type="EMBL" id="KAL1880107.1"/>
    </source>
</evidence>
<keyword evidence="2" id="KW-0285">Flavoprotein</keyword>
<evidence type="ECO:0000259" key="6">
    <source>
        <dbReference type="Pfam" id="PF01494"/>
    </source>
</evidence>
<reference evidence="7 8" key="1">
    <citation type="journal article" date="2024" name="IMA Fungus">
        <title>IMA Genome - F19 : A genome assembly and annotation guide to empower mycologists, including annotated draft genome sequences of Ceratocystis pirilliformis, Diaporthe australafricana, Fusarium ophioides, Paecilomyces lecythidis, and Sporothrix stenoceras.</title>
        <authorList>
            <person name="Aylward J."/>
            <person name="Wilson A.M."/>
            <person name="Visagie C.M."/>
            <person name="Spraker J."/>
            <person name="Barnes I."/>
            <person name="Buitendag C."/>
            <person name="Ceriani C."/>
            <person name="Del Mar Angel L."/>
            <person name="du Plessis D."/>
            <person name="Fuchs T."/>
            <person name="Gasser K."/>
            <person name="Kramer D."/>
            <person name="Li W."/>
            <person name="Munsamy K."/>
            <person name="Piso A."/>
            <person name="Price J.L."/>
            <person name="Sonnekus B."/>
            <person name="Thomas C."/>
            <person name="van der Nest A."/>
            <person name="van Dijk A."/>
            <person name="van Heerden A."/>
            <person name="van Vuuren N."/>
            <person name="Yilmaz N."/>
            <person name="Duong T.A."/>
            <person name="van der Merwe N.A."/>
            <person name="Wingfield M.J."/>
            <person name="Wingfield B.D."/>
        </authorList>
    </citation>
    <scope>NUCLEOTIDE SEQUENCE [LARGE SCALE GENOMIC DNA]</scope>
    <source>
        <strain evidence="7 8">CMW 18300</strain>
    </source>
</reference>
<dbReference type="Gene3D" id="3.50.50.60">
    <property type="entry name" value="FAD/NAD(P)-binding domain"/>
    <property type="match status" value="1"/>
</dbReference>
<dbReference type="Pfam" id="PF01494">
    <property type="entry name" value="FAD_binding_3"/>
    <property type="match status" value="1"/>
</dbReference>
<dbReference type="InterPro" id="IPR002938">
    <property type="entry name" value="FAD-bd"/>
</dbReference>
<sequence>MTVSLKSPLPIIISGTGPAALLLAQALLRASPPLPFHLYERDQSMTHRAQGYRFVVSGRGVKSCRDVLGPKHFDLLRGTCGDVQTPPPRKFDALAGTLLPGFDMKFGRDGEKPLKADRTLMRQALFQGLEDFTTFGKEIVGYDTLTAAEDESGPTNGPDDNSGVLVRFSDNSTVRGSLLVGADGGFSRIRSQLVPDVQTLDCGLRMVLGKTPLAPAFYEALGASGEDDPRAAQLLESIAFVVDPVPRNSPMFFMFDPMRFGGRAEVEASNPDLGASIPLDYIYWALSLRSDEPEAKGRDWSFIDSEAAADLAEDLTKAWAPSLRTMVKHQDRTQTQSLRSAIVPPPLRDWRNPAGANGVEASGESAKVSAASSSPMVTLIGDAAHVQPPTGGMGATSALTDAAVLGAALAEHGITQRALEVYEAEMREYAEPALMWSLKGGKMFANMYDLEEMEPMRH</sequence>
<dbReference type="PANTHER" id="PTHR47178">
    <property type="entry name" value="MONOOXYGENASE, FAD-BINDING"/>
    <property type="match status" value="1"/>
</dbReference>
<evidence type="ECO:0000256" key="4">
    <source>
        <dbReference type="ARBA" id="ARBA00023002"/>
    </source>
</evidence>
<protein>
    <recommendedName>
        <fullName evidence="6">FAD-binding domain-containing protein</fullName>
    </recommendedName>
</protein>
<dbReference type="SUPFAM" id="SSF51905">
    <property type="entry name" value="FAD/NAD(P)-binding domain"/>
    <property type="match status" value="1"/>
</dbReference>
<evidence type="ECO:0000256" key="2">
    <source>
        <dbReference type="ARBA" id="ARBA00022630"/>
    </source>
</evidence>
<keyword evidence="4" id="KW-0560">Oxidoreductase</keyword>
<dbReference type="EMBL" id="JAWRVE010000008">
    <property type="protein sequence ID" value="KAL1880107.1"/>
    <property type="molecule type" value="Genomic_DNA"/>
</dbReference>
<dbReference type="PRINTS" id="PR00420">
    <property type="entry name" value="RNGMNOXGNASE"/>
</dbReference>
<name>A0ABR3XX25_9PEZI</name>
<evidence type="ECO:0000256" key="5">
    <source>
        <dbReference type="ARBA" id="ARBA00023033"/>
    </source>
</evidence>
<proteinExistence type="predicted"/>
<feature type="domain" description="FAD-binding" evidence="6">
    <location>
        <begin position="374"/>
        <end position="436"/>
    </location>
</feature>
<gene>
    <name evidence="7" type="ORF">Daus18300_001470</name>
</gene>
<dbReference type="Proteomes" id="UP001583177">
    <property type="component" value="Unassembled WGS sequence"/>
</dbReference>
<keyword evidence="5" id="KW-0503">Monooxygenase</keyword>
<organism evidence="7 8">
    <name type="scientific">Diaporthe australafricana</name>
    <dbReference type="NCBI Taxonomy" id="127596"/>
    <lineage>
        <taxon>Eukaryota</taxon>
        <taxon>Fungi</taxon>
        <taxon>Dikarya</taxon>
        <taxon>Ascomycota</taxon>
        <taxon>Pezizomycotina</taxon>
        <taxon>Sordariomycetes</taxon>
        <taxon>Sordariomycetidae</taxon>
        <taxon>Diaporthales</taxon>
        <taxon>Diaporthaceae</taxon>
        <taxon>Diaporthe</taxon>
    </lineage>
</organism>
<keyword evidence="8" id="KW-1185">Reference proteome</keyword>
<comment type="caution">
    <text evidence="7">The sequence shown here is derived from an EMBL/GenBank/DDBJ whole genome shotgun (WGS) entry which is preliminary data.</text>
</comment>